<keyword evidence="2" id="KW-1185">Reference proteome</keyword>
<sequence>MWLSTNRSCGCHPPDHMVIIQQVMWSQKKGIVVVSIGNLDMSLSQTGNVVVVSNRLRGCLQQVTWLSQTGNVVVSNRQCGGCLKQAMWWLSPTGYVVVSNR</sequence>
<comment type="caution">
    <text evidence="1">The sequence shown here is derived from an EMBL/GenBank/DDBJ whole genome shotgun (WGS) entry which is preliminary data.</text>
</comment>
<reference evidence="1" key="2">
    <citation type="submission" date="2023-04" db="EMBL/GenBank/DDBJ databases">
        <authorList>
            <person name="Bu L."/>
            <person name="Lu L."/>
            <person name="Laidemitt M.R."/>
            <person name="Zhang S.M."/>
            <person name="Mutuku M."/>
            <person name="Mkoji G."/>
            <person name="Steinauer M."/>
            <person name="Loker E.S."/>
        </authorList>
    </citation>
    <scope>NUCLEOTIDE SEQUENCE</scope>
    <source>
        <strain evidence="1">KasaAsao</strain>
        <tissue evidence="1">Whole Snail</tissue>
    </source>
</reference>
<organism evidence="1 2">
    <name type="scientific">Biomphalaria pfeifferi</name>
    <name type="common">Bloodfluke planorb</name>
    <name type="synonym">Freshwater snail</name>
    <dbReference type="NCBI Taxonomy" id="112525"/>
    <lineage>
        <taxon>Eukaryota</taxon>
        <taxon>Metazoa</taxon>
        <taxon>Spiralia</taxon>
        <taxon>Lophotrochozoa</taxon>
        <taxon>Mollusca</taxon>
        <taxon>Gastropoda</taxon>
        <taxon>Heterobranchia</taxon>
        <taxon>Euthyneura</taxon>
        <taxon>Panpulmonata</taxon>
        <taxon>Hygrophila</taxon>
        <taxon>Lymnaeoidea</taxon>
        <taxon>Planorbidae</taxon>
        <taxon>Biomphalaria</taxon>
    </lineage>
</organism>
<protein>
    <submittedName>
        <fullName evidence="1">Uncharacterized protein</fullName>
    </submittedName>
</protein>
<reference evidence="1" key="1">
    <citation type="journal article" date="2023" name="PLoS Negl. Trop. Dis.">
        <title>A genome sequence for Biomphalaria pfeifferi, the major vector snail for the human-infecting parasite Schistosoma mansoni.</title>
        <authorList>
            <person name="Bu L."/>
            <person name="Lu L."/>
            <person name="Laidemitt M.R."/>
            <person name="Zhang S.M."/>
            <person name="Mutuku M."/>
            <person name="Mkoji G."/>
            <person name="Steinauer M."/>
            <person name="Loker E.S."/>
        </authorList>
    </citation>
    <scope>NUCLEOTIDE SEQUENCE</scope>
    <source>
        <strain evidence="1">KasaAsao</strain>
    </source>
</reference>
<evidence type="ECO:0000313" key="1">
    <source>
        <dbReference type="EMBL" id="KAK0061807.1"/>
    </source>
</evidence>
<proteinExistence type="predicted"/>
<name>A0AAD8BXC5_BIOPF</name>
<dbReference type="Proteomes" id="UP001233172">
    <property type="component" value="Unassembled WGS sequence"/>
</dbReference>
<dbReference type="AlphaFoldDB" id="A0AAD8BXC5"/>
<accession>A0AAD8BXC5</accession>
<gene>
    <name evidence="1" type="ORF">Bpfe_008722</name>
</gene>
<dbReference type="EMBL" id="JASAOG010000028">
    <property type="protein sequence ID" value="KAK0061807.1"/>
    <property type="molecule type" value="Genomic_DNA"/>
</dbReference>
<evidence type="ECO:0000313" key="2">
    <source>
        <dbReference type="Proteomes" id="UP001233172"/>
    </source>
</evidence>